<evidence type="ECO:0000256" key="1">
    <source>
        <dbReference type="ARBA" id="ARBA00001933"/>
    </source>
</evidence>
<dbReference type="GO" id="GO:0030170">
    <property type="term" value="F:pyridoxal phosphate binding"/>
    <property type="evidence" value="ECO:0007669"/>
    <property type="project" value="InterPro"/>
</dbReference>
<dbReference type="SUPFAM" id="SSF53383">
    <property type="entry name" value="PLP-dependent transferases"/>
    <property type="match status" value="1"/>
</dbReference>
<evidence type="ECO:0000256" key="7">
    <source>
        <dbReference type="ARBA" id="ARBA00022898"/>
    </source>
</evidence>
<dbReference type="Gene3D" id="3.90.1150.10">
    <property type="entry name" value="Aspartate Aminotransferase, domain 1"/>
    <property type="match status" value="1"/>
</dbReference>
<protein>
    <recommendedName>
        <fullName evidence="4">alanine--glyoxylate transaminase</fullName>
        <ecNumber evidence="4">2.6.1.44</ecNumber>
    </recommendedName>
</protein>
<dbReference type="InterPro" id="IPR015422">
    <property type="entry name" value="PyrdxlP-dep_Trfase_small"/>
</dbReference>
<proteinExistence type="inferred from homology"/>
<gene>
    <name evidence="9" type="ORF">FLO80_18710</name>
</gene>
<comment type="subunit">
    <text evidence="3">Homotetramer.</text>
</comment>
<dbReference type="EMBL" id="VINQ01000020">
    <property type="protein sequence ID" value="KAA0910012.1"/>
    <property type="molecule type" value="Genomic_DNA"/>
</dbReference>
<dbReference type="Gene3D" id="3.40.640.10">
    <property type="entry name" value="Type I PLP-dependent aspartate aminotransferase-like (Major domain)"/>
    <property type="match status" value="1"/>
</dbReference>
<evidence type="ECO:0000313" key="10">
    <source>
        <dbReference type="Proteomes" id="UP000325291"/>
    </source>
</evidence>
<sequence length="442" mass="48372">MNETQATTVPVTWSTEEIIAKRNRYYAASQRAFVPYEKPLIIRRGQGQYVWDELGNRLIDLLGMNLCISVGHAHPRIVAAVKAQVEELTHCTTMFYHPVPAHFAEELARTMPAGHDWVVHFTNSGAEAIDLALMMARIATGNQDLIALRNSYHGATYGAQGVTGVMNFRHNTGQLSNITFTAEPNQYRGAFGSGTQPYLDDLDRVIRHTTSGQLAGLLIEPVQGYGGIVPMPEGYMKGAFERVRAHGGLCIVDEVQSGFGKTGDAMWCFDAHDVVPDIVVLAKGIGNGLPLGAVVAKRDVAKAMDGKFLFHTYGANPVACAAGREVLRVIEDEKLIENARDVGARLHEGLMDLKARFSIIGDVRGRGFMQAVELVRDRGTKEPAPEETAYVFERTRVHGLVLSKSGNDKNILRMVPPLCLAMEDVEPVIDAFAQSFADLAAR</sequence>
<dbReference type="FunFam" id="3.40.640.10:FF:000004">
    <property type="entry name" value="Acetylornithine aminotransferase"/>
    <property type="match status" value="1"/>
</dbReference>
<evidence type="ECO:0000256" key="3">
    <source>
        <dbReference type="ARBA" id="ARBA00011881"/>
    </source>
</evidence>
<name>A0A5A9YYR4_9RHOB</name>
<accession>A0A5A9YYR4</accession>
<dbReference type="GO" id="GO:0008453">
    <property type="term" value="F:alanine-glyoxylate transaminase activity"/>
    <property type="evidence" value="ECO:0007669"/>
    <property type="project" value="UniProtKB-EC"/>
</dbReference>
<dbReference type="CDD" id="cd00610">
    <property type="entry name" value="OAT_like"/>
    <property type="match status" value="1"/>
</dbReference>
<keyword evidence="6 9" id="KW-0808">Transferase</keyword>
<keyword evidence="5 9" id="KW-0032">Aminotransferase</keyword>
<dbReference type="AlphaFoldDB" id="A0A5A9YYR4"/>
<organism evidence="9 10">
    <name type="scientific">Aquicoccus porphyridii</name>
    <dbReference type="NCBI Taxonomy" id="1852029"/>
    <lineage>
        <taxon>Bacteria</taxon>
        <taxon>Pseudomonadati</taxon>
        <taxon>Pseudomonadota</taxon>
        <taxon>Alphaproteobacteria</taxon>
        <taxon>Rhodobacterales</taxon>
        <taxon>Paracoccaceae</taxon>
        <taxon>Aquicoccus</taxon>
    </lineage>
</organism>
<dbReference type="PANTHER" id="PTHR45688:SF3">
    <property type="entry name" value="ALANINE--GLYOXYLATE AMINOTRANSFERASE 2, MITOCHONDRIAL"/>
    <property type="match status" value="1"/>
</dbReference>
<evidence type="ECO:0000256" key="8">
    <source>
        <dbReference type="RuleBase" id="RU003560"/>
    </source>
</evidence>
<evidence type="ECO:0000313" key="9">
    <source>
        <dbReference type="EMBL" id="KAA0910012.1"/>
    </source>
</evidence>
<dbReference type="Pfam" id="PF00202">
    <property type="entry name" value="Aminotran_3"/>
    <property type="match status" value="1"/>
</dbReference>
<evidence type="ECO:0000256" key="5">
    <source>
        <dbReference type="ARBA" id="ARBA00022576"/>
    </source>
</evidence>
<comment type="similarity">
    <text evidence="2 8">Belongs to the class-III pyridoxal-phosphate-dependent aminotransferase family.</text>
</comment>
<evidence type="ECO:0000256" key="4">
    <source>
        <dbReference type="ARBA" id="ARBA00013049"/>
    </source>
</evidence>
<dbReference type="InterPro" id="IPR015421">
    <property type="entry name" value="PyrdxlP-dep_Trfase_major"/>
</dbReference>
<dbReference type="InterPro" id="IPR005814">
    <property type="entry name" value="Aminotrans_3"/>
</dbReference>
<dbReference type="RefSeq" id="WP_111368940.1">
    <property type="nucleotide sequence ID" value="NZ_VINQ01000020.1"/>
</dbReference>
<keyword evidence="10" id="KW-1185">Reference proteome</keyword>
<dbReference type="Proteomes" id="UP000325291">
    <property type="component" value="Unassembled WGS sequence"/>
</dbReference>
<dbReference type="InterPro" id="IPR015424">
    <property type="entry name" value="PyrdxlP-dep_Trfase"/>
</dbReference>
<reference evidence="9 10" key="1">
    <citation type="submission" date="2019-07" db="EMBL/GenBank/DDBJ databases">
        <title>Aquicoccus porphyridii gen. nov., sp. nov., isolated from a small marine red alga, Porphyridium marinum.</title>
        <authorList>
            <person name="Liu L."/>
        </authorList>
    </citation>
    <scope>NUCLEOTIDE SEQUENCE [LARGE SCALE GENOMIC DNA]</scope>
    <source>
        <strain evidence="9 10">L1 8-17</strain>
    </source>
</reference>
<evidence type="ECO:0000256" key="2">
    <source>
        <dbReference type="ARBA" id="ARBA00008954"/>
    </source>
</evidence>
<evidence type="ECO:0000256" key="6">
    <source>
        <dbReference type="ARBA" id="ARBA00022679"/>
    </source>
</evidence>
<dbReference type="EC" id="2.6.1.44" evidence="4"/>
<dbReference type="PIRSF" id="PIRSF000521">
    <property type="entry name" value="Transaminase_4ab_Lys_Orn"/>
    <property type="match status" value="1"/>
</dbReference>
<dbReference type="PANTHER" id="PTHR45688">
    <property type="match status" value="1"/>
</dbReference>
<comment type="caution">
    <text evidence="9">The sequence shown here is derived from an EMBL/GenBank/DDBJ whole genome shotgun (WGS) entry which is preliminary data.</text>
</comment>
<keyword evidence="7 8" id="KW-0663">Pyridoxal phosphate</keyword>
<comment type="cofactor">
    <cofactor evidence="1">
        <name>pyridoxal 5'-phosphate</name>
        <dbReference type="ChEBI" id="CHEBI:597326"/>
    </cofactor>
</comment>